<dbReference type="AlphaFoldDB" id="A0A4R5X8C2"/>
<name>A0A4R5X8C2_9MYCO</name>
<reference evidence="1 2" key="1">
    <citation type="submission" date="2019-01" db="EMBL/GenBank/DDBJ databases">
        <title>High-quality-draft genome sequences of five non-tuberculosis mycobacteriaceae isolated from a nosocomial environment.</title>
        <authorList>
            <person name="Tiago I."/>
            <person name="Alarico S."/>
            <person name="Pereira S.G."/>
            <person name="Coelho C."/>
            <person name="Maranha A."/>
            <person name="Empadinhas N."/>
        </authorList>
    </citation>
    <scope>NUCLEOTIDE SEQUENCE [LARGE SCALE GENOMIC DNA]</scope>
    <source>
        <strain evidence="1 2">22DIII</strain>
    </source>
</reference>
<accession>A0A4R5X8C2</accession>
<protein>
    <submittedName>
        <fullName evidence="1">Uncharacterized protein</fullName>
    </submittedName>
</protein>
<dbReference type="Proteomes" id="UP000294952">
    <property type="component" value="Unassembled WGS sequence"/>
</dbReference>
<proteinExistence type="predicted"/>
<dbReference type="EMBL" id="SDLP01000002">
    <property type="protein sequence ID" value="TDL09956.1"/>
    <property type="molecule type" value="Genomic_DNA"/>
</dbReference>
<organism evidence="1 2">
    <name type="scientific">Mycolicibacterium obuense</name>
    <dbReference type="NCBI Taxonomy" id="1807"/>
    <lineage>
        <taxon>Bacteria</taxon>
        <taxon>Bacillati</taxon>
        <taxon>Actinomycetota</taxon>
        <taxon>Actinomycetes</taxon>
        <taxon>Mycobacteriales</taxon>
        <taxon>Mycobacteriaceae</taxon>
        <taxon>Mycolicibacterium</taxon>
    </lineage>
</organism>
<gene>
    <name evidence="1" type="ORF">EUA04_08390</name>
</gene>
<dbReference type="RefSeq" id="WP_133413374.1">
    <property type="nucleotide sequence ID" value="NZ_SDLP01000002.1"/>
</dbReference>
<comment type="caution">
    <text evidence="1">The sequence shown here is derived from an EMBL/GenBank/DDBJ whole genome shotgun (WGS) entry which is preliminary data.</text>
</comment>
<sequence length="308" mass="32725">MDDNGSAASVVKQGLLWLESDLPARPDLLLSAARAANSLLDFDLAERLFAAAADAGVGSRAHVSRAWSLFMMGDGDSSDHVLAKIAPAQDDVEPGFRNDVVLRASNALWAKGEPAEATDIIDEALAVETGERRQQILVFRSTQLALAGRTLDTLKTLDDVDDRQLGSYGTAMACIAACMAYGELAQLDRAAATVAASARALESTPEGAHLHGPITEVYAGALAASGRIHEALDIAQQFARSQFGQAVAMRDVAEQILGMAHLAAGDLRTALEHLPERVESGSWVGRGFHNANSFPRFHLMRAGVGTRR</sequence>
<dbReference type="InterPro" id="IPR011990">
    <property type="entry name" value="TPR-like_helical_dom_sf"/>
</dbReference>
<evidence type="ECO:0000313" key="1">
    <source>
        <dbReference type="EMBL" id="TDL09956.1"/>
    </source>
</evidence>
<dbReference type="Gene3D" id="1.25.40.10">
    <property type="entry name" value="Tetratricopeptide repeat domain"/>
    <property type="match status" value="1"/>
</dbReference>
<evidence type="ECO:0000313" key="2">
    <source>
        <dbReference type="Proteomes" id="UP000294952"/>
    </source>
</evidence>